<keyword evidence="3" id="KW-1185">Reference proteome</keyword>
<dbReference type="AlphaFoldDB" id="A0A4Y2AN99"/>
<dbReference type="GO" id="GO:0003676">
    <property type="term" value="F:nucleic acid binding"/>
    <property type="evidence" value="ECO:0007669"/>
    <property type="project" value="InterPro"/>
</dbReference>
<feature type="domain" description="DDE-1" evidence="1">
    <location>
        <begin position="1"/>
        <end position="58"/>
    </location>
</feature>
<comment type="caution">
    <text evidence="2">The sequence shown here is derived from an EMBL/GenBank/DDBJ whole genome shotgun (WGS) entry which is preliminary data.</text>
</comment>
<proteinExistence type="predicted"/>
<evidence type="ECO:0000259" key="1">
    <source>
        <dbReference type="Pfam" id="PF03184"/>
    </source>
</evidence>
<protein>
    <recommendedName>
        <fullName evidence="1">DDE-1 domain-containing protein</fullName>
    </recommendedName>
</protein>
<name>A0A4Y2AN99_ARAVE</name>
<accession>A0A4Y2AN99</accession>
<gene>
    <name evidence="2" type="ORF">AVEN_83070_1</name>
</gene>
<evidence type="ECO:0000313" key="3">
    <source>
        <dbReference type="Proteomes" id="UP000499080"/>
    </source>
</evidence>
<reference evidence="2 3" key="1">
    <citation type="journal article" date="2019" name="Sci. Rep.">
        <title>Orb-weaving spider Araneus ventricosus genome elucidates the spidroin gene catalogue.</title>
        <authorList>
            <person name="Kono N."/>
            <person name="Nakamura H."/>
            <person name="Ohtoshi R."/>
            <person name="Moran D.A.P."/>
            <person name="Shinohara A."/>
            <person name="Yoshida Y."/>
            <person name="Fujiwara M."/>
            <person name="Mori M."/>
            <person name="Tomita M."/>
            <person name="Arakawa K."/>
        </authorList>
    </citation>
    <scope>NUCLEOTIDE SEQUENCE [LARGE SCALE GENOMIC DNA]</scope>
</reference>
<organism evidence="2 3">
    <name type="scientific">Araneus ventricosus</name>
    <name type="common">Orbweaver spider</name>
    <name type="synonym">Epeira ventricosa</name>
    <dbReference type="NCBI Taxonomy" id="182803"/>
    <lineage>
        <taxon>Eukaryota</taxon>
        <taxon>Metazoa</taxon>
        <taxon>Ecdysozoa</taxon>
        <taxon>Arthropoda</taxon>
        <taxon>Chelicerata</taxon>
        <taxon>Arachnida</taxon>
        <taxon>Araneae</taxon>
        <taxon>Araneomorphae</taxon>
        <taxon>Entelegynae</taxon>
        <taxon>Araneoidea</taxon>
        <taxon>Araneidae</taxon>
        <taxon>Araneus</taxon>
    </lineage>
</organism>
<dbReference type="Pfam" id="PF03184">
    <property type="entry name" value="DDE_1"/>
    <property type="match status" value="1"/>
</dbReference>
<dbReference type="OrthoDB" id="6436049at2759"/>
<sequence length="187" mass="21529">MDQGVIRSLKCYYRKQLIFSILECYDKNKDCDSHLLDAFVLLEKSWRLITESTIRNCFCHAGLTKTQQTEDDGEEDNNLPLSKWLEKHGVNAFSQIEIEHFECCDEEVITSGDVSEEDIVALVNEKNNSIVDSSCNSIADALNIFFAAENIYEHVVNLFKIVDKKIDLYIKLKTFQPKITSFFKVVD</sequence>
<dbReference type="Proteomes" id="UP000499080">
    <property type="component" value="Unassembled WGS sequence"/>
</dbReference>
<dbReference type="EMBL" id="BGPR01000024">
    <property type="protein sequence ID" value="GBL80977.1"/>
    <property type="molecule type" value="Genomic_DNA"/>
</dbReference>
<evidence type="ECO:0000313" key="2">
    <source>
        <dbReference type="EMBL" id="GBL80977.1"/>
    </source>
</evidence>
<dbReference type="InterPro" id="IPR004875">
    <property type="entry name" value="DDE_SF_endonuclease_dom"/>
</dbReference>